<dbReference type="OrthoDB" id="3718343at2"/>
<reference evidence="2 3" key="1">
    <citation type="submission" date="2019-05" db="EMBL/GenBank/DDBJ databases">
        <title>Nesterenkonia sp. GY239, isolated from the Southern Atlantic Ocean.</title>
        <authorList>
            <person name="Zhang G."/>
        </authorList>
    </citation>
    <scope>NUCLEOTIDE SEQUENCE [LARGE SCALE GENOMIC DNA]</scope>
    <source>
        <strain evidence="2 3">GY239</strain>
    </source>
</reference>
<name>A0A5R9A929_9MICC</name>
<accession>A0A5R9A929</accession>
<organism evidence="2 3">
    <name type="scientific">Nesterenkonia sphaerica</name>
    <dbReference type="NCBI Taxonomy" id="1804988"/>
    <lineage>
        <taxon>Bacteria</taxon>
        <taxon>Bacillati</taxon>
        <taxon>Actinomycetota</taxon>
        <taxon>Actinomycetes</taxon>
        <taxon>Micrococcales</taxon>
        <taxon>Micrococcaceae</taxon>
        <taxon>Nesterenkonia</taxon>
    </lineage>
</organism>
<dbReference type="EMBL" id="VAWA01000010">
    <property type="protein sequence ID" value="TLP74437.1"/>
    <property type="molecule type" value="Genomic_DNA"/>
</dbReference>
<keyword evidence="3" id="KW-1185">Reference proteome</keyword>
<evidence type="ECO:0000313" key="3">
    <source>
        <dbReference type="Proteomes" id="UP000306544"/>
    </source>
</evidence>
<comment type="caution">
    <text evidence="2">The sequence shown here is derived from an EMBL/GenBank/DDBJ whole genome shotgun (WGS) entry which is preliminary data.</text>
</comment>
<gene>
    <name evidence="2" type="ORF">FEF27_08775</name>
</gene>
<dbReference type="Pfam" id="PF13701">
    <property type="entry name" value="DDE_Tnp_1_4"/>
    <property type="match status" value="1"/>
</dbReference>
<proteinExistence type="predicted"/>
<dbReference type="InterPro" id="IPR047960">
    <property type="entry name" value="Transpos_IS1380"/>
</dbReference>
<evidence type="ECO:0000259" key="1">
    <source>
        <dbReference type="Pfam" id="PF13701"/>
    </source>
</evidence>
<sequence>MLFNHAPAGVSYTFDEPNLVSAAGLAPMMALAQNAGLAELAQDRVTVHRTGADKGANAGAKVSSIVAGMVAGADSIDDMDVLRHGGMKSLFDSVYAPSTLGSHLRAYTFGHVRQLDAVGTRFLASLGSYAPLLPVAPSATGAAAMTFVDIDDTVIEVHSAKKQGAGFGYQGSRGLNALLATASTAEASPVVVAQRLREGSAYSARGASRMVGDALAATAKIPGTCGPVVVRADSAYYNAKVAKAAADGGAKLSVTVRMNKRGKTVIAGIQEDAWTKIQYKNSIYDETTKTWISEAEVVEVPFTAFTSKKKSLQVTGRLIVRRVLEKNAKKLAAGQDTIFDVYRHHGVFTTIDASTLDTAAADRVHRAHAVIEQVNAELKAGPLAHMPSGVFQANAAWLAITTMAHNLMRATAAVIGGTMARARALTLRRRIISIPARIAHRARKLILHLPTDWKWAAAFEELWAKALGPPAAAAKST</sequence>
<dbReference type="RefSeq" id="WP_138170487.1">
    <property type="nucleotide sequence ID" value="NZ_VAWA01000010.1"/>
</dbReference>
<dbReference type="AlphaFoldDB" id="A0A5R9A929"/>
<dbReference type="Proteomes" id="UP000306544">
    <property type="component" value="Unassembled WGS sequence"/>
</dbReference>
<feature type="domain" description="Transposase DDE" evidence="1">
    <location>
        <begin position="10"/>
        <end position="464"/>
    </location>
</feature>
<dbReference type="InterPro" id="IPR025668">
    <property type="entry name" value="Tnp_DDE_dom"/>
</dbReference>
<evidence type="ECO:0000313" key="2">
    <source>
        <dbReference type="EMBL" id="TLP74437.1"/>
    </source>
</evidence>
<protein>
    <submittedName>
        <fullName evidence="2">IS1380 family transposase</fullName>
    </submittedName>
</protein>
<dbReference type="NCBIfam" id="NF033539">
    <property type="entry name" value="transpos_IS1380"/>
    <property type="match status" value="1"/>
</dbReference>